<protein>
    <submittedName>
        <fullName evidence="1">Uncharacterized protein</fullName>
    </submittedName>
</protein>
<gene>
    <name evidence="1" type="ORF">R3W88_000954</name>
</gene>
<evidence type="ECO:0000313" key="2">
    <source>
        <dbReference type="Proteomes" id="UP001311915"/>
    </source>
</evidence>
<sequence length="63" mass="7235">MGRLTPRVSAFERLGRKDKQESFKQLDGATSKTSVFNFLGPKKKSLSGKRLLEHNNQYFFLSN</sequence>
<keyword evidence="2" id="KW-1185">Reference proteome</keyword>
<dbReference type="AlphaFoldDB" id="A0AAV9MGV8"/>
<accession>A0AAV9MGV8</accession>
<dbReference type="EMBL" id="JAWPEI010000001">
    <property type="protein sequence ID" value="KAK4737257.1"/>
    <property type="molecule type" value="Genomic_DNA"/>
</dbReference>
<name>A0AAV9MGV8_9SOLN</name>
<proteinExistence type="predicted"/>
<evidence type="ECO:0000313" key="1">
    <source>
        <dbReference type="EMBL" id="KAK4737257.1"/>
    </source>
</evidence>
<comment type="caution">
    <text evidence="1">The sequence shown here is derived from an EMBL/GenBank/DDBJ whole genome shotgun (WGS) entry which is preliminary data.</text>
</comment>
<organism evidence="1 2">
    <name type="scientific">Solanum pinnatisectum</name>
    <name type="common">tansyleaf nightshade</name>
    <dbReference type="NCBI Taxonomy" id="50273"/>
    <lineage>
        <taxon>Eukaryota</taxon>
        <taxon>Viridiplantae</taxon>
        <taxon>Streptophyta</taxon>
        <taxon>Embryophyta</taxon>
        <taxon>Tracheophyta</taxon>
        <taxon>Spermatophyta</taxon>
        <taxon>Magnoliopsida</taxon>
        <taxon>eudicotyledons</taxon>
        <taxon>Gunneridae</taxon>
        <taxon>Pentapetalae</taxon>
        <taxon>asterids</taxon>
        <taxon>lamiids</taxon>
        <taxon>Solanales</taxon>
        <taxon>Solanaceae</taxon>
        <taxon>Solanoideae</taxon>
        <taxon>Solaneae</taxon>
        <taxon>Solanum</taxon>
    </lineage>
</organism>
<dbReference type="Proteomes" id="UP001311915">
    <property type="component" value="Unassembled WGS sequence"/>
</dbReference>
<reference evidence="1 2" key="1">
    <citation type="submission" date="2023-10" db="EMBL/GenBank/DDBJ databases">
        <title>Genome-Wide Identification Analysis in wild type Solanum Pinnatisectum Reveals Some Genes Defensing Phytophthora Infestans.</title>
        <authorList>
            <person name="Sun C."/>
        </authorList>
    </citation>
    <scope>NUCLEOTIDE SEQUENCE [LARGE SCALE GENOMIC DNA]</scope>
    <source>
        <strain evidence="1">LQN</strain>
        <tissue evidence="1">Leaf</tissue>
    </source>
</reference>